<sequence>MRKVILTCAVVGENDYNRDHPNFPVTPQEIADAALEATQAGASAVHLHVRDPQTGAGSRDPDLFLDMATRVRENGVKSVINITCGGGATFCPDPEDESRAGPGSDMALADERVRHIEMTLPEVCSLDVTTQNQKDGEKEYVYLNTESTLRKMAKRFQELGVKPEIEVFAPGDVLLANQMLAEGLFDTPPLYQIVTGTKWGLPSTPETLIYMRNLLPPDAVWGAFGIARMQMPMVAQSVLLGGNVRVGLEDNLYLKRGVFATNGQLVERARTIIESMGFEVATPAEARAMMGLG</sequence>
<keyword evidence="2" id="KW-0808">Transferase</keyword>
<organism evidence="5 6">
    <name type="scientific">Exilibacterium tricleocarpae</name>
    <dbReference type="NCBI Taxonomy" id="2591008"/>
    <lineage>
        <taxon>Bacteria</taxon>
        <taxon>Pseudomonadati</taxon>
        <taxon>Pseudomonadota</taxon>
        <taxon>Gammaproteobacteria</taxon>
        <taxon>Cellvibrionales</taxon>
        <taxon>Cellvibrionaceae</taxon>
        <taxon>Exilibacterium</taxon>
    </lineage>
</organism>
<dbReference type="EMBL" id="VHSG01000012">
    <property type="protein sequence ID" value="TQV78715.1"/>
    <property type="molecule type" value="Genomic_DNA"/>
</dbReference>
<comment type="cofactor">
    <cofactor evidence="1">
        <name>Zn(2+)</name>
        <dbReference type="ChEBI" id="CHEBI:29105"/>
    </cofactor>
</comment>
<dbReference type="GO" id="GO:0043720">
    <property type="term" value="F:3-keto-5-aminohexanoate cleavage activity"/>
    <property type="evidence" value="ECO:0007669"/>
    <property type="project" value="InterPro"/>
</dbReference>
<proteinExistence type="predicted"/>
<evidence type="ECO:0000256" key="1">
    <source>
        <dbReference type="ARBA" id="ARBA00001947"/>
    </source>
</evidence>
<evidence type="ECO:0000313" key="5">
    <source>
        <dbReference type="EMBL" id="TQV78715.1"/>
    </source>
</evidence>
<keyword evidence="4" id="KW-0862">Zinc</keyword>
<keyword evidence="6" id="KW-1185">Reference proteome</keyword>
<dbReference type="AlphaFoldDB" id="A0A545TNC0"/>
<dbReference type="RefSeq" id="WP_142904519.1">
    <property type="nucleotide sequence ID" value="NZ_ML660093.1"/>
</dbReference>
<dbReference type="InterPro" id="IPR013785">
    <property type="entry name" value="Aldolase_TIM"/>
</dbReference>
<evidence type="ECO:0000256" key="3">
    <source>
        <dbReference type="ARBA" id="ARBA00022723"/>
    </source>
</evidence>
<name>A0A545TNC0_9GAMM</name>
<keyword evidence="3" id="KW-0479">Metal-binding</keyword>
<dbReference type="Proteomes" id="UP000319732">
    <property type="component" value="Unassembled WGS sequence"/>
</dbReference>
<reference evidence="5 6" key="1">
    <citation type="submission" date="2019-06" db="EMBL/GenBank/DDBJ databases">
        <title>Whole genome sequence for Cellvibrionaceae sp. R142.</title>
        <authorList>
            <person name="Wang G."/>
        </authorList>
    </citation>
    <scope>NUCLEOTIDE SEQUENCE [LARGE SCALE GENOMIC DNA]</scope>
    <source>
        <strain evidence="5 6">R142</strain>
    </source>
</reference>
<dbReference type="OrthoDB" id="9155960at2"/>
<dbReference type="Gene3D" id="3.20.20.70">
    <property type="entry name" value="Aldolase class I"/>
    <property type="match status" value="1"/>
</dbReference>
<gene>
    <name evidence="5" type="ORF">FKG94_11850</name>
</gene>
<comment type="caution">
    <text evidence="5">The sequence shown here is derived from an EMBL/GenBank/DDBJ whole genome shotgun (WGS) entry which is preliminary data.</text>
</comment>
<dbReference type="InterPro" id="IPR008567">
    <property type="entry name" value="BKACE"/>
</dbReference>
<dbReference type="PANTHER" id="PTHR37418">
    <property type="entry name" value="3-KETO-5-AMINOHEXANOATE CLEAVAGE ENZYME-RELATED"/>
    <property type="match status" value="1"/>
</dbReference>
<evidence type="ECO:0000256" key="4">
    <source>
        <dbReference type="ARBA" id="ARBA00022833"/>
    </source>
</evidence>
<protein>
    <submittedName>
        <fullName evidence="5">3-keto-5-aminohexanoate cleavage protein</fullName>
    </submittedName>
</protein>
<dbReference type="PANTHER" id="PTHR37418:SF2">
    <property type="entry name" value="3-KETO-5-AMINOHEXANOATE CLEAVAGE ENZYME"/>
    <property type="match status" value="1"/>
</dbReference>
<dbReference type="Pfam" id="PF05853">
    <property type="entry name" value="BKACE"/>
    <property type="match status" value="1"/>
</dbReference>
<dbReference type="GO" id="GO:0046872">
    <property type="term" value="F:metal ion binding"/>
    <property type="evidence" value="ECO:0007669"/>
    <property type="project" value="UniProtKB-KW"/>
</dbReference>
<evidence type="ECO:0000256" key="2">
    <source>
        <dbReference type="ARBA" id="ARBA00022679"/>
    </source>
</evidence>
<evidence type="ECO:0000313" key="6">
    <source>
        <dbReference type="Proteomes" id="UP000319732"/>
    </source>
</evidence>
<accession>A0A545TNC0</accession>